<proteinExistence type="predicted"/>
<gene>
    <name evidence="1" type="ORF">ACFPQ4_14745</name>
</gene>
<dbReference type="Proteomes" id="UP001596108">
    <property type="component" value="Unassembled WGS sequence"/>
</dbReference>
<reference evidence="2" key="1">
    <citation type="journal article" date="2019" name="Int. J. Syst. Evol. Microbiol.">
        <title>The Global Catalogue of Microorganisms (GCM) 10K type strain sequencing project: providing services to taxonomists for standard genome sequencing and annotation.</title>
        <authorList>
            <consortium name="The Broad Institute Genomics Platform"/>
            <consortium name="The Broad Institute Genome Sequencing Center for Infectious Disease"/>
            <person name="Wu L."/>
            <person name="Ma J."/>
        </authorList>
    </citation>
    <scope>NUCLEOTIDE SEQUENCE [LARGE SCALE GENOMIC DNA]</scope>
    <source>
        <strain evidence="2">CGMCC 1.18578</strain>
    </source>
</reference>
<comment type="caution">
    <text evidence="1">The sequence shown here is derived from an EMBL/GenBank/DDBJ whole genome shotgun (WGS) entry which is preliminary data.</text>
</comment>
<evidence type="ECO:0000313" key="1">
    <source>
        <dbReference type="EMBL" id="MFC5530692.1"/>
    </source>
</evidence>
<organism evidence="1 2">
    <name type="scientific">Cohnella yongneupensis</name>
    <dbReference type="NCBI Taxonomy" id="425006"/>
    <lineage>
        <taxon>Bacteria</taxon>
        <taxon>Bacillati</taxon>
        <taxon>Bacillota</taxon>
        <taxon>Bacilli</taxon>
        <taxon>Bacillales</taxon>
        <taxon>Paenibacillaceae</taxon>
        <taxon>Cohnella</taxon>
    </lineage>
</organism>
<sequence length="286" mass="32561">MEKVALAFGVLVLWGLIGMTKFRLLALIFGKKTSFEIPEGNENIVNRNGAVERLDTTVKQERLADRHYPELGTDSILKMNGPDFEYLVSCFSDVFTPYGCSLTRWNEMIQKSGFETKGKLVPLRQFATVGQKSIWEVYSIFGAIEENNEVDYLSSIAMLDENGQWHEGDYDCRFFINFSNNYIKITSKIETVSDIIAEGMKYCSAISFNSVITGISKVPSQSSYNRFGYNWLITVESEDGYAIEFEEHPFRDYVDQLKIGTKICITGSLSIYQECTICRVDRLSIL</sequence>
<accession>A0ABW0R317</accession>
<evidence type="ECO:0000313" key="2">
    <source>
        <dbReference type="Proteomes" id="UP001596108"/>
    </source>
</evidence>
<dbReference type="EMBL" id="JBHSNC010000045">
    <property type="protein sequence ID" value="MFC5530692.1"/>
    <property type="molecule type" value="Genomic_DNA"/>
</dbReference>
<keyword evidence="2" id="KW-1185">Reference proteome</keyword>
<name>A0ABW0R317_9BACL</name>
<dbReference type="RefSeq" id="WP_378112635.1">
    <property type="nucleotide sequence ID" value="NZ_JBHSNC010000045.1"/>
</dbReference>
<protein>
    <submittedName>
        <fullName evidence="1">Uncharacterized protein</fullName>
    </submittedName>
</protein>